<dbReference type="PANTHER" id="PTHR12526:SF630">
    <property type="entry name" value="GLYCOSYLTRANSFERASE"/>
    <property type="match status" value="1"/>
</dbReference>
<evidence type="ECO:0000259" key="1">
    <source>
        <dbReference type="Pfam" id="PF13579"/>
    </source>
</evidence>
<dbReference type="Gene3D" id="3.40.50.2000">
    <property type="entry name" value="Glycogen Phosphorylase B"/>
    <property type="match status" value="2"/>
</dbReference>
<accession>A0A259TVX6</accession>
<dbReference type="Pfam" id="PF13692">
    <property type="entry name" value="Glyco_trans_1_4"/>
    <property type="match status" value="1"/>
</dbReference>
<dbReference type="PANTHER" id="PTHR12526">
    <property type="entry name" value="GLYCOSYLTRANSFERASE"/>
    <property type="match status" value="1"/>
</dbReference>
<evidence type="ECO:0000313" key="3">
    <source>
        <dbReference type="Proteomes" id="UP000216446"/>
    </source>
</evidence>
<dbReference type="Proteomes" id="UP000216446">
    <property type="component" value="Unassembled WGS sequence"/>
</dbReference>
<organism evidence="2 3">
    <name type="scientific">Rubricoccus marinus</name>
    <dbReference type="NCBI Taxonomy" id="716817"/>
    <lineage>
        <taxon>Bacteria</taxon>
        <taxon>Pseudomonadati</taxon>
        <taxon>Rhodothermota</taxon>
        <taxon>Rhodothermia</taxon>
        <taxon>Rhodothermales</taxon>
        <taxon>Rubricoccaceae</taxon>
        <taxon>Rubricoccus</taxon>
    </lineage>
</organism>
<dbReference type="CDD" id="cd03801">
    <property type="entry name" value="GT4_PimA-like"/>
    <property type="match status" value="1"/>
</dbReference>
<dbReference type="GO" id="GO:0016757">
    <property type="term" value="F:glycosyltransferase activity"/>
    <property type="evidence" value="ECO:0007669"/>
    <property type="project" value="UniProtKB-ARBA"/>
</dbReference>
<dbReference type="EMBL" id="MQWB01000001">
    <property type="protein sequence ID" value="OZC01871.1"/>
    <property type="molecule type" value="Genomic_DNA"/>
</dbReference>
<keyword evidence="3" id="KW-1185">Reference proteome</keyword>
<evidence type="ECO:0000313" key="2">
    <source>
        <dbReference type="EMBL" id="OZC01871.1"/>
    </source>
</evidence>
<sequence>MSLLELLPGYVERGVRPTIAVLKSRPEGEREAERRGAEVVRLHGEGWRAWAGAFRRLVGERQPDLIYTSLFEADLIGRFGRIGRPIPVLGSFVNTYDDPTGLEQRAEPSAKRRLAERVDRYSGRIWTDHYHAVAEAVRDSYVRGYGVRPDKITVVHRGRARGRLGEPSRERRAATRYQLGVPEGAPVLVNVGRHETQKDQKTFVEAVALVRKTLPNVRAFVLGREGTTTPLLLGKIKALGVEENVSLLGYRADVPDIVSASDVFVFPSLREGAAGSVLEAMALGRPIVASDIPALRDILGGGAGALVPPCDASAFARAIVDLLSNTERASLLSRTALRCFEDTHSLDHVADRMVALFRSVASGQGGLVPSS</sequence>
<name>A0A259TVX6_9BACT</name>
<feature type="domain" description="Glycosyltransferase subfamily 4-like N-terminal" evidence="1">
    <location>
        <begin position="3"/>
        <end position="158"/>
    </location>
</feature>
<dbReference type="AlphaFoldDB" id="A0A259TVX6"/>
<comment type="caution">
    <text evidence="2">The sequence shown here is derived from an EMBL/GenBank/DDBJ whole genome shotgun (WGS) entry which is preliminary data.</text>
</comment>
<dbReference type="InParanoid" id="A0A259TVX6"/>
<proteinExistence type="predicted"/>
<dbReference type="RefSeq" id="WP_425442693.1">
    <property type="nucleotide sequence ID" value="NZ_MQWB01000001.1"/>
</dbReference>
<reference evidence="2 3" key="1">
    <citation type="submission" date="2016-11" db="EMBL/GenBank/DDBJ databases">
        <title>Study of marine rhodopsin-containing bacteria.</title>
        <authorList>
            <person name="Yoshizawa S."/>
            <person name="Kumagai Y."/>
            <person name="Kogure K."/>
        </authorList>
    </citation>
    <scope>NUCLEOTIDE SEQUENCE [LARGE SCALE GENOMIC DNA]</scope>
    <source>
        <strain evidence="2 3">SG-29</strain>
    </source>
</reference>
<gene>
    <name evidence="2" type="ORF">BSZ36_02020</name>
</gene>
<dbReference type="InterPro" id="IPR028098">
    <property type="entry name" value="Glyco_trans_4-like_N"/>
</dbReference>
<protein>
    <recommendedName>
        <fullName evidence="1">Glycosyltransferase subfamily 4-like N-terminal domain-containing protein</fullName>
    </recommendedName>
</protein>
<dbReference type="Pfam" id="PF13579">
    <property type="entry name" value="Glyco_trans_4_4"/>
    <property type="match status" value="1"/>
</dbReference>
<dbReference type="SUPFAM" id="SSF53756">
    <property type="entry name" value="UDP-Glycosyltransferase/glycogen phosphorylase"/>
    <property type="match status" value="1"/>
</dbReference>